<dbReference type="Gene3D" id="3.30.420.10">
    <property type="entry name" value="Ribonuclease H-like superfamily/Ribonuclease H"/>
    <property type="match status" value="1"/>
</dbReference>
<dbReference type="GO" id="GO:0006508">
    <property type="term" value="P:proteolysis"/>
    <property type="evidence" value="ECO:0007669"/>
    <property type="project" value="InterPro"/>
</dbReference>
<dbReference type="Proteomes" id="UP000276834">
    <property type="component" value="Unassembled WGS sequence"/>
</dbReference>
<dbReference type="SUPFAM" id="SSF53098">
    <property type="entry name" value="Ribonuclease H-like"/>
    <property type="match status" value="1"/>
</dbReference>
<keyword evidence="2" id="KW-0548">Nucleotidyltransferase</keyword>
<dbReference type="InterPro" id="IPR001969">
    <property type="entry name" value="Aspartic_peptidase_AS"/>
</dbReference>
<evidence type="ECO:0000256" key="4">
    <source>
        <dbReference type="ARBA" id="ARBA00022759"/>
    </source>
</evidence>
<evidence type="ECO:0000256" key="7">
    <source>
        <dbReference type="SAM" id="MobiDB-lite"/>
    </source>
</evidence>
<protein>
    <recommendedName>
        <fullName evidence="12">Integrase catalytic domain-containing protein</fullName>
    </recommendedName>
</protein>
<feature type="region of interest" description="Disordered" evidence="7">
    <location>
        <begin position="390"/>
        <end position="410"/>
    </location>
</feature>
<dbReference type="PROSITE" id="PS50175">
    <property type="entry name" value="ASP_PROT_RETROV"/>
    <property type="match status" value="1"/>
</dbReference>
<evidence type="ECO:0000259" key="8">
    <source>
        <dbReference type="PROSITE" id="PS50175"/>
    </source>
</evidence>
<feature type="region of interest" description="Disordered" evidence="7">
    <location>
        <begin position="1740"/>
        <end position="1797"/>
    </location>
</feature>
<evidence type="ECO:0000256" key="6">
    <source>
        <dbReference type="ARBA" id="ARBA00022918"/>
    </source>
</evidence>
<evidence type="ECO:0000256" key="3">
    <source>
        <dbReference type="ARBA" id="ARBA00022722"/>
    </source>
</evidence>
<keyword evidence="1" id="KW-0808">Transferase</keyword>
<evidence type="ECO:0000256" key="1">
    <source>
        <dbReference type="ARBA" id="ARBA00022679"/>
    </source>
</evidence>
<dbReference type="Gene3D" id="2.40.70.10">
    <property type="entry name" value="Acid Proteases"/>
    <property type="match status" value="1"/>
</dbReference>
<dbReference type="InterPro" id="IPR036862">
    <property type="entry name" value="Integrase_C_dom_sf_retrovir"/>
</dbReference>
<dbReference type="PROSITE" id="PS50994">
    <property type="entry name" value="INTEGRASE"/>
    <property type="match status" value="1"/>
</dbReference>
<evidence type="ECO:0000256" key="2">
    <source>
        <dbReference type="ARBA" id="ARBA00022695"/>
    </source>
</evidence>
<organism evidence="10 11">
    <name type="scientific">Chloebia gouldiae</name>
    <name type="common">Gouldian finch</name>
    <name type="synonym">Erythrura gouldiae</name>
    <dbReference type="NCBI Taxonomy" id="44316"/>
    <lineage>
        <taxon>Eukaryota</taxon>
        <taxon>Metazoa</taxon>
        <taxon>Chordata</taxon>
        <taxon>Craniata</taxon>
        <taxon>Vertebrata</taxon>
        <taxon>Euteleostomi</taxon>
        <taxon>Archelosauria</taxon>
        <taxon>Archosauria</taxon>
        <taxon>Dinosauria</taxon>
        <taxon>Saurischia</taxon>
        <taxon>Theropoda</taxon>
        <taxon>Coelurosauria</taxon>
        <taxon>Aves</taxon>
        <taxon>Neognathae</taxon>
        <taxon>Neoaves</taxon>
        <taxon>Telluraves</taxon>
        <taxon>Australaves</taxon>
        <taxon>Passeriformes</taxon>
        <taxon>Passeroidea</taxon>
        <taxon>Passeridae</taxon>
        <taxon>Chloebia</taxon>
    </lineage>
</organism>
<feature type="domain" description="Integrase catalytic" evidence="9">
    <location>
        <begin position="998"/>
        <end position="1095"/>
    </location>
</feature>
<dbReference type="InterPro" id="IPR001584">
    <property type="entry name" value="Integrase_cat-core"/>
</dbReference>
<dbReference type="GO" id="GO:0035613">
    <property type="term" value="F:RNA stem-loop binding"/>
    <property type="evidence" value="ECO:0007669"/>
    <property type="project" value="TreeGrafter"/>
</dbReference>
<keyword evidence="3" id="KW-0540">Nuclease</keyword>
<dbReference type="SUPFAM" id="SSF50630">
    <property type="entry name" value="Acid proteases"/>
    <property type="match status" value="1"/>
</dbReference>
<evidence type="ECO:0000259" key="9">
    <source>
        <dbReference type="PROSITE" id="PS50994"/>
    </source>
</evidence>
<dbReference type="InterPro" id="IPR012337">
    <property type="entry name" value="RNaseH-like_sf"/>
</dbReference>
<keyword evidence="5" id="KW-0378">Hydrolase</keyword>
<dbReference type="Gene3D" id="2.30.30.10">
    <property type="entry name" value="Integrase, C-terminal domain superfamily, retroviral"/>
    <property type="match status" value="1"/>
</dbReference>
<feature type="region of interest" description="Disordered" evidence="7">
    <location>
        <begin position="225"/>
        <end position="247"/>
    </location>
</feature>
<gene>
    <name evidence="10" type="ORF">DV515_00017283</name>
</gene>
<accession>A0A3L8R197</accession>
<dbReference type="InterPro" id="IPR008919">
    <property type="entry name" value="Retrov_capsid_N"/>
</dbReference>
<dbReference type="InterPro" id="IPR001995">
    <property type="entry name" value="Peptidase_A2_cat"/>
</dbReference>
<dbReference type="Pfam" id="PF00607">
    <property type="entry name" value="Gag_p24"/>
    <property type="match status" value="1"/>
</dbReference>
<keyword evidence="6" id="KW-0695">RNA-directed DNA polymerase</keyword>
<feature type="compositionally biased region" description="Basic residues" evidence="7">
    <location>
        <begin position="1785"/>
        <end position="1797"/>
    </location>
</feature>
<dbReference type="GO" id="GO:0016032">
    <property type="term" value="P:viral process"/>
    <property type="evidence" value="ECO:0007669"/>
    <property type="project" value="InterPro"/>
</dbReference>
<dbReference type="EMBL" id="QUSF01000942">
    <property type="protein sequence ID" value="RLV73062.1"/>
    <property type="molecule type" value="Genomic_DNA"/>
</dbReference>
<evidence type="ECO:0008006" key="12">
    <source>
        <dbReference type="Google" id="ProtNLM"/>
    </source>
</evidence>
<proteinExistence type="predicted"/>
<dbReference type="PANTHER" id="PTHR41694">
    <property type="entry name" value="ENDOGENOUS RETROVIRUS GROUP K MEMBER POL PROTEIN"/>
    <property type="match status" value="1"/>
</dbReference>
<dbReference type="PROSITE" id="PS00141">
    <property type="entry name" value="ASP_PROTEASE"/>
    <property type="match status" value="1"/>
</dbReference>
<reference evidence="10 11" key="1">
    <citation type="journal article" date="2018" name="Proc. R. Soc. B">
        <title>A non-coding region near Follistatin controls head colour polymorphism in the Gouldian finch.</title>
        <authorList>
            <person name="Toomey M.B."/>
            <person name="Marques C.I."/>
            <person name="Andrade P."/>
            <person name="Araujo P.M."/>
            <person name="Sabatino S."/>
            <person name="Gazda M.A."/>
            <person name="Afonso S."/>
            <person name="Lopes R.J."/>
            <person name="Corbo J.C."/>
            <person name="Carneiro M."/>
        </authorList>
    </citation>
    <scope>NUCLEOTIDE SEQUENCE [LARGE SCALE GENOMIC DNA]</scope>
    <source>
        <strain evidence="10">Red01</strain>
        <tissue evidence="10">Muscle</tissue>
    </source>
</reference>
<dbReference type="Gene3D" id="1.10.10.200">
    <property type="match status" value="1"/>
</dbReference>
<keyword evidence="11" id="KW-1185">Reference proteome</keyword>
<dbReference type="GO" id="GO:0003964">
    <property type="term" value="F:RNA-directed DNA polymerase activity"/>
    <property type="evidence" value="ECO:0007669"/>
    <property type="project" value="UniProtKB-KW"/>
</dbReference>
<dbReference type="Pfam" id="PF00665">
    <property type="entry name" value="rve"/>
    <property type="match status" value="1"/>
</dbReference>
<dbReference type="InterPro" id="IPR021109">
    <property type="entry name" value="Peptidase_aspartic_dom_sf"/>
</dbReference>
<feature type="compositionally biased region" description="Basic and acidic residues" evidence="7">
    <location>
        <begin position="627"/>
        <end position="636"/>
    </location>
</feature>
<feature type="region of interest" description="Disordered" evidence="7">
    <location>
        <begin position="627"/>
        <end position="654"/>
    </location>
</feature>
<dbReference type="Gene3D" id="1.10.375.10">
    <property type="entry name" value="Human Immunodeficiency Virus Type 1 Capsid Protein"/>
    <property type="match status" value="1"/>
</dbReference>
<feature type="compositionally biased region" description="Low complexity" evidence="7">
    <location>
        <begin position="228"/>
        <end position="246"/>
    </location>
</feature>
<dbReference type="GO" id="GO:0015074">
    <property type="term" value="P:DNA integration"/>
    <property type="evidence" value="ECO:0007669"/>
    <property type="project" value="InterPro"/>
</dbReference>
<keyword evidence="4" id="KW-0255">Endonuclease</keyword>
<comment type="caution">
    <text evidence="10">The sequence shown here is derived from an EMBL/GenBank/DDBJ whole genome shotgun (WGS) entry which is preliminary data.</text>
</comment>
<evidence type="ECO:0000313" key="11">
    <source>
        <dbReference type="Proteomes" id="UP000276834"/>
    </source>
</evidence>
<dbReference type="InterPro" id="IPR017856">
    <property type="entry name" value="Integrase-like_N"/>
</dbReference>
<dbReference type="InterPro" id="IPR018061">
    <property type="entry name" value="Retropepsins"/>
</dbReference>
<dbReference type="GO" id="GO:0004190">
    <property type="term" value="F:aspartic-type endopeptidase activity"/>
    <property type="evidence" value="ECO:0007669"/>
    <property type="project" value="InterPro"/>
</dbReference>
<dbReference type="InterPro" id="IPR036397">
    <property type="entry name" value="RNaseH_sf"/>
</dbReference>
<feature type="domain" description="Peptidase A2" evidence="8">
    <location>
        <begin position="930"/>
        <end position="966"/>
    </location>
</feature>
<dbReference type="PANTHER" id="PTHR41694:SF3">
    <property type="entry name" value="RNA-DIRECTED DNA POLYMERASE-RELATED"/>
    <property type="match status" value="1"/>
</dbReference>
<name>A0A3L8R197_CHLGU</name>
<dbReference type="OrthoDB" id="775972at2759"/>
<evidence type="ECO:0000256" key="5">
    <source>
        <dbReference type="ARBA" id="ARBA00022801"/>
    </source>
</evidence>
<evidence type="ECO:0000313" key="10">
    <source>
        <dbReference type="EMBL" id="RLV73062.1"/>
    </source>
</evidence>
<dbReference type="Pfam" id="PF00077">
    <property type="entry name" value="RVP"/>
    <property type="match status" value="1"/>
</dbReference>
<sequence length="1797" mass="190747">MQAIKADRNRDLSLCVCDTWTAKVGSQEKVFAQRLLGHCPGSPGQAPAAFGKRCQAQAGSVGASCAGPAVGLEDPDGSVVLGSHEPGNGTGVHGNHPWMGSPWSCPGTDPSNRGWLPESWDVTGTHRGSCHGQGGSFRQSLLEKKAVSTAAAEAWPGSPAQKKSCFFCHGVSLFSILRWAVPALLGAPHPLLAETSCQPSWLLSKSLAGHQRRLPRGFPSPFGQSRHGLALPSPGRAPPAAAGGSAHLPCPEPQRPRWLCPELHRRESARPNGRDWALLCLLFQPQLLLLNWSPLGDGLVDTLLDTRFEDVGPLVMLWKRLDTIWQGSEIGSSWASLGHLSVSDVDTGNTECLWGGPDLPCPRGCEPEDGFSSGVARARAPSLLDEAPRIAGGSEEPVRQPRLAPHRGRSGLGGEEISLCAFPVLKRERGPVVQPPSRIALDSAGSPGLDAPALIPEPAQSAQPAWHVQAVGAAKGGALVPVPSGPTPAGRQPVLSHLMLHAMASVLLGGMPDSIVSSCGDVSPLAASPFALRPFPTIGDGSAALGLWSALPPAPTMTATPGRRLVWLHFSRLPQGPGLQRGRALGGRLVSPRGHGSSPPTLWTLPACQVTVRPKDHGRFRQEVLDKAEEMRDSAHPRSLPDYGEGSSDSADAVGGVVSSDVALPRSPEAAAVPGSTGHDTVGDAALPGVASAVQKNATRGQQDPRRVVTTDMLMGTGNYVDPQGQAGYDPLVLEQCGTAAVCADLGPSVQKVDAWAVAAQPVWAVPQGWQQPRGTAQMSIKWGKKAQKGKFPSPGHPADACKATVHVSGQALPGPGNGKQSAKGGRARTQPIDVCSTCLSQAPVGQQVWMVPLDAFGPLGEGMGAFLMGRSSATLQGVIVHLADQLRGDGGFGSTAPPQVHWTTILTKDRPKMLCTLSIPGATPLEIRLRGLLDSGANVTVLSLDAWPPVWHLDPAETSVAGLGGTACTSGRVDGSHARGIVESCDDCHALAPPLPAGVNPRGLRALELRQTDVTQIAEFGRLKYVHVTVDMFSSAMWASTHTGEKAHDVIAHWRQVFAILGTASTVKTDNGPAYASQQVRQFLQLWGVSHKFGTSASGKSPYDLMASGRGYACVSTDTGARWVPLRCVQTESSQRATWRSVGGKGKACVVCFLCHVYVLWARVCLPIPFRARATLLAIEAPHGVLGLCPEGGGVAARCLWRTALRAPTKQGRARLVLGWNTGCCRLLFPRAGHAWFCLGSHGKGPEARGPRQGAAMARGPRQVPRDVLGVCLQHDGVCSRVLMRGCQAPAYLDGRPPGNTGGCRLFLLCAGQWASTAWFCLGSHGKGQEGSGSSVSRFPFGQGQHFWSCGVPVRRVLGSAAEGMPGAYSNSTLRAPDLQGRVLVLLGWETAREYWLMKASLVALVLLGQPWRRVRGKGKTCVVCFCALCLRCGLGSVFQLPCGLWRPCWHCCVSLGLLVFPGIWRAQSDSGQGLGGLQAKVGPWLWSYPATSPGPARIPRLTCPFPPSPYHGCPSKTQHRWHEANVAYRTWYSQVPFNPPHHPPGTSPEPHAVTVPSGYAFPHFLVLLAPGELAGAGTPDDSTHDPTVPLDRQEPPLFKCFPRSAPSWDRITIVTIGSCKHGLERAGLCRGMEKPLQPKAHISRAGKPRERYLNLGQWRGKSCVPGEPRKRAGATLAAWRPPAISHTLIMVVAMSFCLLPITPSSPQPPTFPPTLFDFRQHRPTLLISASLRVALGMGEGPARAQPPARTPSPQHRQRRDFPHSTGSPGEGGRSASHQNPRSGCRKPGHFARNRP</sequence>
<dbReference type="GO" id="GO:0004519">
    <property type="term" value="F:endonuclease activity"/>
    <property type="evidence" value="ECO:0007669"/>
    <property type="project" value="UniProtKB-KW"/>
</dbReference>